<protein>
    <recommendedName>
        <fullName evidence="2">Chitin-binding type-2 domain-containing protein</fullName>
    </recommendedName>
</protein>
<feature type="domain" description="Chitin-binding type-2" evidence="2">
    <location>
        <begin position="50"/>
        <end position="98"/>
    </location>
</feature>
<name>A0AAE1FS29_PETCI</name>
<dbReference type="Proteomes" id="UP001286313">
    <property type="component" value="Unassembled WGS sequence"/>
</dbReference>
<dbReference type="AlphaFoldDB" id="A0AAE1FS29"/>
<evidence type="ECO:0000256" key="1">
    <source>
        <dbReference type="SAM" id="MobiDB-lite"/>
    </source>
</evidence>
<dbReference type="SUPFAM" id="SSF57625">
    <property type="entry name" value="Invertebrate chitin-binding proteins"/>
    <property type="match status" value="1"/>
</dbReference>
<sequence length="232" mass="25360">MTHAAVQVKQRRENGGRKRGKKTRRQVRASGRQLVGVSGVAGYTTDGSCVPECTSFIDGTDIPNPRNCHEYYTCYGGEPNPIPHDCGDGNYFDGSNGCVPGMCPATPLCIPQCNFEPTGVVANLAHRTDCTKYYFHSGVGMPVEFECPPATPYFDGMGCQADENKCCDPCMVFCTTKDKTVANAQDCSSFYLCSKDNYFPDATDLYYCSEDTEYEFAAMTCSSSSTCDQMCI</sequence>
<dbReference type="EMBL" id="JAWQEG010001773">
    <property type="protein sequence ID" value="KAK3876798.1"/>
    <property type="molecule type" value="Genomic_DNA"/>
</dbReference>
<reference evidence="3" key="1">
    <citation type="submission" date="2023-10" db="EMBL/GenBank/DDBJ databases">
        <title>Genome assemblies of two species of porcelain crab, Petrolisthes cinctipes and Petrolisthes manimaculis (Anomura: Porcellanidae).</title>
        <authorList>
            <person name="Angst P."/>
        </authorList>
    </citation>
    <scope>NUCLEOTIDE SEQUENCE</scope>
    <source>
        <strain evidence="3">PB745_01</strain>
        <tissue evidence="3">Gill</tissue>
    </source>
</reference>
<gene>
    <name evidence="3" type="ORF">Pcinc_018441</name>
</gene>
<dbReference type="SMART" id="SM00494">
    <property type="entry name" value="ChtBD2"/>
    <property type="match status" value="2"/>
</dbReference>
<dbReference type="PROSITE" id="PS50940">
    <property type="entry name" value="CHIT_BIND_II"/>
    <property type="match status" value="2"/>
</dbReference>
<dbReference type="InterPro" id="IPR002557">
    <property type="entry name" value="Chitin-bd_dom"/>
</dbReference>
<accession>A0AAE1FS29</accession>
<feature type="domain" description="Chitin-binding type-2" evidence="2">
    <location>
        <begin position="171"/>
        <end position="229"/>
    </location>
</feature>
<feature type="compositionally biased region" description="Basic residues" evidence="1">
    <location>
        <begin position="17"/>
        <end position="26"/>
    </location>
</feature>
<keyword evidence="4" id="KW-1185">Reference proteome</keyword>
<proteinExistence type="predicted"/>
<organism evidence="3 4">
    <name type="scientific">Petrolisthes cinctipes</name>
    <name type="common">Flat porcelain crab</name>
    <dbReference type="NCBI Taxonomy" id="88211"/>
    <lineage>
        <taxon>Eukaryota</taxon>
        <taxon>Metazoa</taxon>
        <taxon>Ecdysozoa</taxon>
        <taxon>Arthropoda</taxon>
        <taxon>Crustacea</taxon>
        <taxon>Multicrustacea</taxon>
        <taxon>Malacostraca</taxon>
        <taxon>Eumalacostraca</taxon>
        <taxon>Eucarida</taxon>
        <taxon>Decapoda</taxon>
        <taxon>Pleocyemata</taxon>
        <taxon>Anomura</taxon>
        <taxon>Galatheoidea</taxon>
        <taxon>Porcellanidae</taxon>
        <taxon>Petrolisthes</taxon>
    </lineage>
</organism>
<dbReference type="InterPro" id="IPR036508">
    <property type="entry name" value="Chitin-bd_dom_sf"/>
</dbReference>
<dbReference type="Pfam" id="PF01607">
    <property type="entry name" value="CBM_14"/>
    <property type="match status" value="1"/>
</dbReference>
<comment type="caution">
    <text evidence="3">The sequence shown here is derived from an EMBL/GenBank/DDBJ whole genome shotgun (WGS) entry which is preliminary data.</text>
</comment>
<dbReference type="GO" id="GO:0005576">
    <property type="term" value="C:extracellular region"/>
    <property type="evidence" value="ECO:0007669"/>
    <property type="project" value="InterPro"/>
</dbReference>
<evidence type="ECO:0000313" key="4">
    <source>
        <dbReference type="Proteomes" id="UP001286313"/>
    </source>
</evidence>
<feature type="region of interest" description="Disordered" evidence="1">
    <location>
        <begin position="1"/>
        <end position="26"/>
    </location>
</feature>
<dbReference type="GO" id="GO:0008061">
    <property type="term" value="F:chitin binding"/>
    <property type="evidence" value="ECO:0007669"/>
    <property type="project" value="InterPro"/>
</dbReference>
<evidence type="ECO:0000313" key="3">
    <source>
        <dbReference type="EMBL" id="KAK3876798.1"/>
    </source>
</evidence>
<evidence type="ECO:0000259" key="2">
    <source>
        <dbReference type="PROSITE" id="PS50940"/>
    </source>
</evidence>